<name>A0ABD0LW35_9CAEN</name>
<dbReference type="GO" id="GO:0005840">
    <property type="term" value="C:ribosome"/>
    <property type="evidence" value="ECO:0007669"/>
    <property type="project" value="UniProtKB-KW"/>
</dbReference>
<comment type="subcellular location">
    <subcellularLocation>
        <location evidence="1">Mitochondrion</location>
    </subcellularLocation>
</comment>
<keyword evidence="6" id="KW-0687">Ribonucleoprotein</keyword>
<keyword evidence="5" id="KW-0496">Mitochondrion</keyword>
<dbReference type="SUPFAM" id="SSF50104">
    <property type="entry name" value="Translation proteins SH3-like domain"/>
    <property type="match status" value="1"/>
</dbReference>
<accession>A0ABD0LW35</accession>
<keyword evidence="4" id="KW-0689">Ribosomal protein</keyword>
<dbReference type="GO" id="GO:0005739">
    <property type="term" value="C:mitochondrion"/>
    <property type="evidence" value="ECO:0007669"/>
    <property type="project" value="UniProtKB-SubCell"/>
</dbReference>
<comment type="caution">
    <text evidence="9">The sequence shown here is derived from an EMBL/GenBank/DDBJ whole genome shotgun (WGS) entry which is preliminary data.</text>
</comment>
<gene>
    <name evidence="9" type="ORF">BaRGS_00005578</name>
</gene>
<dbReference type="InterPro" id="IPR001857">
    <property type="entry name" value="Ribosomal_bL19"/>
</dbReference>
<dbReference type="GO" id="GO:1990904">
    <property type="term" value="C:ribonucleoprotein complex"/>
    <property type="evidence" value="ECO:0007669"/>
    <property type="project" value="UniProtKB-KW"/>
</dbReference>
<comment type="similarity">
    <text evidence="2">Belongs to the bacterial ribosomal protein bL19 family.</text>
</comment>
<evidence type="ECO:0000256" key="3">
    <source>
        <dbReference type="ARBA" id="ARBA00022946"/>
    </source>
</evidence>
<reference evidence="9 10" key="1">
    <citation type="journal article" date="2023" name="Sci. Data">
        <title>Genome assembly of the Korean intertidal mud-creeper Batillaria attramentaria.</title>
        <authorList>
            <person name="Patra A.K."/>
            <person name="Ho P.T."/>
            <person name="Jun S."/>
            <person name="Lee S.J."/>
            <person name="Kim Y."/>
            <person name="Won Y.J."/>
        </authorList>
    </citation>
    <scope>NUCLEOTIDE SEQUENCE [LARGE SCALE GENOMIC DNA]</scope>
    <source>
        <strain evidence="9">Wonlab-2016</strain>
    </source>
</reference>
<dbReference type="AlphaFoldDB" id="A0ABD0LW35"/>
<dbReference type="EMBL" id="JACVVK020000021">
    <property type="protein sequence ID" value="KAK7503313.1"/>
    <property type="molecule type" value="Genomic_DNA"/>
</dbReference>
<dbReference type="Proteomes" id="UP001519460">
    <property type="component" value="Unassembled WGS sequence"/>
</dbReference>
<evidence type="ECO:0000256" key="4">
    <source>
        <dbReference type="ARBA" id="ARBA00022980"/>
    </source>
</evidence>
<dbReference type="PANTHER" id="PTHR15680">
    <property type="entry name" value="RIBOSOMAL PROTEIN L19"/>
    <property type="match status" value="1"/>
</dbReference>
<organism evidence="9 10">
    <name type="scientific">Batillaria attramentaria</name>
    <dbReference type="NCBI Taxonomy" id="370345"/>
    <lineage>
        <taxon>Eukaryota</taxon>
        <taxon>Metazoa</taxon>
        <taxon>Spiralia</taxon>
        <taxon>Lophotrochozoa</taxon>
        <taxon>Mollusca</taxon>
        <taxon>Gastropoda</taxon>
        <taxon>Caenogastropoda</taxon>
        <taxon>Sorbeoconcha</taxon>
        <taxon>Cerithioidea</taxon>
        <taxon>Batillariidae</taxon>
        <taxon>Batillaria</taxon>
    </lineage>
</organism>
<dbReference type="InterPro" id="IPR038657">
    <property type="entry name" value="Ribosomal_bL19_sf"/>
</dbReference>
<dbReference type="Gene3D" id="2.30.30.790">
    <property type="match status" value="1"/>
</dbReference>
<evidence type="ECO:0000256" key="5">
    <source>
        <dbReference type="ARBA" id="ARBA00023128"/>
    </source>
</evidence>
<keyword evidence="3" id="KW-0809">Transit peptide</keyword>
<evidence type="ECO:0000313" key="9">
    <source>
        <dbReference type="EMBL" id="KAK7503313.1"/>
    </source>
</evidence>
<evidence type="ECO:0000256" key="7">
    <source>
        <dbReference type="ARBA" id="ARBA00035288"/>
    </source>
</evidence>
<dbReference type="PANTHER" id="PTHR15680:SF9">
    <property type="entry name" value="LARGE RIBOSOMAL SUBUNIT PROTEIN BL19M"/>
    <property type="match status" value="1"/>
</dbReference>
<dbReference type="FunFam" id="2.30.30.790:FF:000002">
    <property type="entry name" value="39S ribosomal protein L19, mitochondrial"/>
    <property type="match status" value="1"/>
</dbReference>
<keyword evidence="10" id="KW-1185">Reference proteome</keyword>
<evidence type="ECO:0000256" key="6">
    <source>
        <dbReference type="ARBA" id="ARBA00023274"/>
    </source>
</evidence>
<evidence type="ECO:0000256" key="8">
    <source>
        <dbReference type="ARBA" id="ARBA00035359"/>
    </source>
</evidence>
<sequence>MALLAQLARGCTSKITKFPIEVAASTICVHHFSSRVPYDTYNNTKARRARELRPRRNYLKNDDVEKHRSSFLQDKPVLEEDVDQQPASVPRDFRHVMPEFLPNPNPLMRDRISERLERMDMYQRRAVIDIPEFYVGSIMAVTMADKYAPGKQTRFVGICIDRGGHGLRANFILRNYIDGQGVEILFDLYNPTLQKIEVLKLEKRLDDQLFYLRDAPPEYSTVPFDFQPVPLPRGATVPINSIKVKLNPRPWLERWERMNLQGIEDLELPEKFYIRAKAVAKPWEKYDLMKQYRASVNDDEAATIMKEVLSKTGTTKRMGGQQKISLRKGR</sequence>
<evidence type="ECO:0000256" key="2">
    <source>
        <dbReference type="ARBA" id="ARBA00005781"/>
    </source>
</evidence>
<protein>
    <recommendedName>
        <fullName evidence="7">Large ribosomal subunit protein bL19m</fullName>
    </recommendedName>
    <alternativeName>
        <fullName evidence="8">39S ribosomal protein L19, mitochondrial</fullName>
    </alternativeName>
</protein>
<dbReference type="Pfam" id="PF01245">
    <property type="entry name" value="Ribosomal_L19"/>
    <property type="match status" value="1"/>
</dbReference>
<proteinExistence type="inferred from homology"/>
<evidence type="ECO:0000313" key="10">
    <source>
        <dbReference type="Proteomes" id="UP001519460"/>
    </source>
</evidence>
<dbReference type="InterPro" id="IPR008991">
    <property type="entry name" value="Translation_prot_SH3-like_sf"/>
</dbReference>
<evidence type="ECO:0000256" key="1">
    <source>
        <dbReference type="ARBA" id="ARBA00004173"/>
    </source>
</evidence>